<reference evidence="4" key="1">
    <citation type="journal article" date="2023" name="Commun. Biol.">
        <title>Genome analysis of Parmales, the sister group of diatoms, reveals the evolutionary specialization of diatoms from phago-mixotrophs to photoautotrophs.</title>
        <authorList>
            <person name="Ban H."/>
            <person name="Sato S."/>
            <person name="Yoshikawa S."/>
            <person name="Yamada K."/>
            <person name="Nakamura Y."/>
            <person name="Ichinomiya M."/>
            <person name="Sato N."/>
            <person name="Blanc-Mathieu R."/>
            <person name="Endo H."/>
            <person name="Kuwata A."/>
            <person name="Ogata H."/>
        </authorList>
    </citation>
    <scope>NUCLEOTIDE SEQUENCE [LARGE SCALE GENOMIC DNA]</scope>
    <source>
        <strain evidence="4">NIES 3700</strain>
    </source>
</reference>
<sequence length="576" mass="63353">MSGLLAVNSTTIYYRYPSTASPKSLVFPTPNLVPLWSLITQITLNEGLTSGLDFTLTIRNASTGEMYVVGSSVPSMSVVEVKKETVKGGERGVLERLRGEGVCEGEGDEDEDEDLQPSTEIRRFAEEEVSSEDDEEALSKLFSQAKQSRHGSGTLGSKVGRRMNVKRNTVGQAYKPKQSVPRTEDATEEEENKGVRGMPLSFIQSISATTKSGNVVEKQIVQSNLLIGKDEKGLTDMLHDLDIEVEPNVVCPLCNLVLENPTSLPWDSEMRSVCLDCIISRCNDFNNFKCPLTGVEGVNVAGLKGSGFERERVKNYVEGIKSEWKQWRLEKGLNLKRKRVEEMRGRMLEDEEDFEEENEFEDMKVYKEDEEDEFGGDVFGEEEKKEEEVKEIKITKTSTTGSEATIKAAAAPNLNLNIKTGGGYTNLTSSDLPLAKLGPQNATYQLTSLKTDPVHSLPSGYAIGPGGMVGQDIQGYFNNTGVGEGNVSGRAFRPVLPMSVREVEEFQRGGEVRHYRISEGGGRFRYSSSEGEEGEEERDLNRVSAGGGTSVEGVRLSKGSGEEGTFKEAEECSRSK</sequence>
<dbReference type="AlphaFoldDB" id="A0A9W7KXQ1"/>
<dbReference type="SMART" id="SM01180">
    <property type="entry name" value="DWNN"/>
    <property type="match status" value="1"/>
</dbReference>
<dbReference type="Pfam" id="PF08783">
    <property type="entry name" value="DWNN"/>
    <property type="match status" value="1"/>
</dbReference>
<accession>A0A9W7KXQ1</accession>
<evidence type="ECO:0000313" key="4">
    <source>
        <dbReference type="Proteomes" id="UP001165122"/>
    </source>
</evidence>
<dbReference type="EMBL" id="BRXW01000236">
    <property type="protein sequence ID" value="GMI15677.1"/>
    <property type="molecule type" value="Genomic_DNA"/>
</dbReference>
<feature type="domain" description="DWNN" evidence="2">
    <location>
        <begin position="12"/>
        <end position="85"/>
    </location>
</feature>
<dbReference type="Proteomes" id="UP001165122">
    <property type="component" value="Unassembled WGS sequence"/>
</dbReference>
<comment type="caution">
    <text evidence="3">The sequence shown here is derived from an EMBL/GenBank/DDBJ whole genome shotgun (WGS) entry which is preliminary data.</text>
</comment>
<evidence type="ECO:0000313" key="3">
    <source>
        <dbReference type="EMBL" id="GMI15677.1"/>
    </source>
</evidence>
<feature type="compositionally biased region" description="Basic and acidic residues" evidence="1">
    <location>
        <begin position="560"/>
        <end position="576"/>
    </location>
</feature>
<proteinExistence type="predicted"/>
<organism evidence="3 4">
    <name type="scientific">Triparma laevis f. longispina</name>
    <dbReference type="NCBI Taxonomy" id="1714387"/>
    <lineage>
        <taxon>Eukaryota</taxon>
        <taxon>Sar</taxon>
        <taxon>Stramenopiles</taxon>
        <taxon>Ochrophyta</taxon>
        <taxon>Bolidophyceae</taxon>
        <taxon>Parmales</taxon>
        <taxon>Triparmaceae</taxon>
        <taxon>Triparma</taxon>
    </lineage>
</organism>
<keyword evidence="4" id="KW-1185">Reference proteome</keyword>
<feature type="region of interest" description="Disordered" evidence="1">
    <location>
        <begin position="170"/>
        <end position="194"/>
    </location>
</feature>
<dbReference type="InterPro" id="IPR014891">
    <property type="entry name" value="DWNN_domain"/>
</dbReference>
<protein>
    <recommendedName>
        <fullName evidence="2">DWNN domain-containing protein</fullName>
    </recommendedName>
</protein>
<gene>
    <name evidence="3" type="ORF">TrLO_g14039</name>
</gene>
<dbReference type="Gene3D" id="3.10.20.90">
    <property type="entry name" value="Phosphatidylinositol 3-kinase Catalytic Subunit, Chain A, domain 1"/>
    <property type="match status" value="1"/>
</dbReference>
<feature type="region of interest" description="Disordered" evidence="1">
    <location>
        <begin position="521"/>
        <end position="576"/>
    </location>
</feature>
<evidence type="ECO:0000256" key="1">
    <source>
        <dbReference type="SAM" id="MobiDB-lite"/>
    </source>
</evidence>
<dbReference type="GO" id="GO:0008270">
    <property type="term" value="F:zinc ion binding"/>
    <property type="evidence" value="ECO:0007669"/>
    <property type="project" value="InterPro"/>
</dbReference>
<dbReference type="OrthoDB" id="654191at2759"/>
<evidence type="ECO:0000259" key="2">
    <source>
        <dbReference type="SMART" id="SM01180"/>
    </source>
</evidence>
<name>A0A9W7KXQ1_9STRA</name>